<evidence type="ECO:0000313" key="2">
    <source>
        <dbReference type="Proteomes" id="UP000030854"/>
    </source>
</evidence>
<dbReference type="Proteomes" id="UP000030854">
    <property type="component" value="Unassembled WGS sequence"/>
</dbReference>
<gene>
    <name evidence="1" type="ORF">EV44_g0239</name>
</gene>
<reference evidence="1 2" key="1">
    <citation type="journal article" date="2014" name="BMC Genomics">
        <title>Adaptive genomic structural variation in the grape powdery mildew pathogen, Erysiphe necator.</title>
        <authorList>
            <person name="Jones L."/>
            <person name="Riaz S."/>
            <person name="Morales-Cruz A."/>
            <person name="Amrine K.C."/>
            <person name="McGuire B."/>
            <person name="Gubler W.D."/>
            <person name="Walker M.A."/>
            <person name="Cantu D."/>
        </authorList>
    </citation>
    <scope>NUCLEOTIDE SEQUENCE [LARGE SCALE GENOMIC DNA]</scope>
    <source>
        <strain evidence="2">c</strain>
    </source>
</reference>
<protein>
    <submittedName>
        <fullName evidence="1">Uncharacterized protein</fullName>
    </submittedName>
</protein>
<dbReference type="HOGENOM" id="CLU_2039803_0_0_1"/>
<dbReference type="EMBL" id="JNVN01002974">
    <property type="protein sequence ID" value="KHJ31344.1"/>
    <property type="molecule type" value="Genomic_DNA"/>
</dbReference>
<dbReference type="AlphaFoldDB" id="A0A0B1P3X6"/>
<evidence type="ECO:0000313" key="1">
    <source>
        <dbReference type="EMBL" id="KHJ31344.1"/>
    </source>
</evidence>
<organism evidence="1 2">
    <name type="scientific">Uncinula necator</name>
    <name type="common">Grape powdery mildew</name>
    <dbReference type="NCBI Taxonomy" id="52586"/>
    <lineage>
        <taxon>Eukaryota</taxon>
        <taxon>Fungi</taxon>
        <taxon>Dikarya</taxon>
        <taxon>Ascomycota</taxon>
        <taxon>Pezizomycotina</taxon>
        <taxon>Leotiomycetes</taxon>
        <taxon>Erysiphales</taxon>
        <taxon>Erysiphaceae</taxon>
        <taxon>Erysiphe</taxon>
    </lineage>
</organism>
<comment type="caution">
    <text evidence="1">The sequence shown here is derived from an EMBL/GenBank/DDBJ whole genome shotgun (WGS) entry which is preliminary data.</text>
</comment>
<name>A0A0B1P3X6_UNCNE</name>
<sequence length="121" mass="13602">MARNILHAVNMMLLSMKAPAHLHLTTMRYNERGNLTGLTTAQTTAEAMILRFKGSILKVVLRFDPDITEITANQQWILLKSHGIELSRYYNDNGLKINKRGVSCKPVRTTAAIYTTLGIET</sequence>
<proteinExistence type="predicted"/>
<keyword evidence="2" id="KW-1185">Reference proteome</keyword>
<accession>A0A0B1P3X6</accession>